<protein>
    <submittedName>
        <fullName evidence="10">PX protein</fullName>
    </submittedName>
</protein>
<dbReference type="GO" id="GO:0000422">
    <property type="term" value="P:autophagy of mitochondrion"/>
    <property type="evidence" value="ECO:0007669"/>
    <property type="project" value="TreeGrafter"/>
</dbReference>
<reference evidence="10" key="1">
    <citation type="submission" date="2020-03" db="EMBL/GenBank/DDBJ databases">
        <title>Site-based positive gene gene selection in Geosmithia morbida across the United States reveals a broad range of putative effectors and factors for local host and environmental adapation.</title>
        <authorList>
            <person name="Onufrak A."/>
            <person name="Murdoch R.W."/>
            <person name="Gazis R."/>
            <person name="Huff M."/>
            <person name="Staton M."/>
            <person name="Klingeman W."/>
            <person name="Hadziabdic D."/>
        </authorList>
    </citation>
    <scope>NUCLEOTIDE SEQUENCE</scope>
    <source>
        <strain evidence="10">1262</strain>
    </source>
</reference>
<evidence type="ECO:0000313" key="10">
    <source>
        <dbReference type="EMBL" id="KAF4124910.1"/>
    </source>
</evidence>
<feature type="compositionally biased region" description="Low complexity" evidence="8">
    <location>
        <begin position="38"/>
        <end position="47"/>
    </location>
</feature>
<dbReference type="RefSeq" id="XP_035323562.1">
    <property type="nucleotide sequence ID" value="XM_035465725.1"/>
</dbReference>
<dbReference type="Gene3D" id="3.30.1520.10">
    <property type="entry name" value="Phox-like domain"/>
    <property type="match status" value="1"/>
</dbReference>
<comment type="similarity">
    <text evidence="3">Belongs to the sorting nexin family.</text>
</comment>
<dbReference type="PANTHER" id="PTHR45949:SF2">
    <property type="entry name" value="SORTING NEXIN-4"/>
    <property type="match status" value="1"/>
</dbReference>
<evidence type="ECO:0000256" key="4">
    <source>
        <dbReference type="ARBA" id="ARBA00022448"/>
    </source>
</evidence>
<feature type="compositionally biased region" description="Polar residues" evidence="8">
    <location>
        <begin position="68"/>
        <end position="87"/>
    </location>
</feature>
<name>A0A9P5D6M4_9HYPO</name>
<dbReference type="GO" id="GO:0005769">
    <property type="term" value="C:early endosome"/>
    <property type="evidence" value="ECO:0007669"/>
    <property type="project" value="TreeGrafter"/>
</dbReference>
<evidence type="ECO:0000256" key="7">
    <source>
        <dbReference type="ARBA" id="ARBA00023136"/>
    </source>
</evidence>
<dbReference type="Pfam" id="PF00787">
    <property type="entry name" value="PX"/>
    <property type="match status" value="1"/>
</dbReference>
<keyword evidence="6" id="KW-0446">Lipid-binding</keyword>
<dbReference type="GO" id="GO:0016020">
    <property type="term" value="C:membrane"/>
    <property type="evidence" value="ECO:0007669"/>
    <property type="project" value="UniProtKB-SubCell"/>
</dbReference>
<dbReference type="GO" id="GO:0061709">
    <property type="term" value="P:reticulophagy"/>
    <property type="evidence" value="ECO:0007669"/>
    <property type="project" value="TreeGrafter"/>
</dbReference>
<evidence type="ECO:0000313" key="11">
    <source>
        <dbReference type="Proteomes" id="UP000749293"/>
    </source>
</evidence>
<sequence length="202" mass="21995">MPATSQPAGWRQPVDQDSGADAVGNPDDDVQATGGSGSSSSSSSSSSNRDGLPLSPGSAVTTPPYWTANKSDNNGHQRTPSNQSSDSLPAGAITLRDNETLEDDDRNTACWARSVEIVDHIVVGGSTISNIGAFVVWIIRVETLTGSYMNIRKRYSEFDDFRHRLIVTFPNFETTIPSLPPKSVISKFQPRFLERRRAAVYY</sequence>
<dbReference type="AlphaFoldDB" id="A0A9P5D6M4"/>
<evidence type="ECO:0000256" key="1">
    <source>
        <dbReference type="ARBA" id="ARBA00004170"/>
    </source>
</evidence>
<dbReference type="InterPro" id="IPR036871">
    <property type="entry name" value="PX_dom_sf"/>
</dbReference>
<dbReference type="PANTHER" id="PTHR45949">
    <property type="entry name" value="SORTING NEXIN-4"/>
    <property type="match status" value="1"/>
</dbReference>
<gene>
    <name evidence="10" type="ORF">GMORB2_3749</name>
</gene>
<dbReference type="EMBL" id="JAANYQ010000003">
    <property type="protein sequence ID" value="KAF4124910.1"/>
    <property type="molecule type" value="Genomic_DNA"/>
</dbReference>
<keyword evidence="11" id="KW-1185">Reference proteome</keyword>
<dbReference type="SUPFAM" id="SSF64268">
    <property type="entry name" value="PX domain"/>
    <property type="match status" value="1"/>
</dbReference>
<keyword evidence="4" id="KW-0813">Transport</keyword>
<accession>A0A9P5D6M4</accession>
<dbReference type="GO" id="GO:0015031">
    <property type="term" value="P:protein transport"/>
    <property type="evidence" value="ECO:0007669"/>
    <property type="project" value="TreeGrafter"/>
</dbReference>
<dbReference type="GO" id="GO:0035091">
    <property type="term" value="F:phosphatidylinositol binding"/>
    <property type="evidence" value="ECO:0007669"/>
    <property type="project" value="InterPro"/>
</dbReference>
<dbReference type="GO" id="GO:0000407">
    <property type="term" value="C:phagophore assembly site"/>
    <property type="evidence" value="ECO:0007669"/>
    <property type="project" value="TreeGrafter"/>
</dbReference>
<keyword evidence="7" id="KW-0472">Membrane</keyword>
<dbReference type="Proteomes" id="UP000749293">
    <property type="component" value="Unassembled WGS sequence"/>
</dbReference>
<organism evidence="10 11">
    <name type="scientific">Geosmithia morbida</name>
    <dbReference type="NCBI Taxonomy" id="1094350"/>
    <lineage>
        <taxon>Eukaryota</taxon>
        <taxon>Fungi</taxon>
        <taxon>Dikarya</taxon>
        <taxon>Ascomycota</taxon>
        <taxon>Pezizomycotina</taxon>
        <taxon>Sordariomycetes</taxon>
        <taxon>Hypocreomycetidae</taxon>
        <taxon>Hypocreales</taxon>
        <taxon>Bionectriaceae</taxon>
        <taxon>Geosmithia</taxon>
    </lineage>
</organism>
<evidence type="ECO:0000256" key="2">
    <source>
        <dbReference type="ARBA" id="ARBA00004496"/>
    </source>
</evidence>
<evidence type="ECO:0000259" key="9">
    <source>
        <dbReference type="PROSITE" id="PS50195"/>
    </source>
</evidence>
<proteinExistence type="inferred from homology"/>
<keyword evidence="5" id="KW-0963">Cytoplasm</keyword>
<dbReference type="GeneID" id="55969977"/>
<evidence type="ECO:0000256" key="8">
    <source>
        <dbReference type="SAM" id="MobiDB-lite"/>
    </source>
</evidence>
<dbReference type="GO" id="GO:0032456">
    <property type="term" value="P:endocytic recycling"/>
    <property type="evidence" value="ECO:0007669"/>
    <property type="project" value="TreeGrafter"/>
</dbReference>
<evidence type="ECO:0000256" key="3">
    <source>
        <dbReference type="ARBA" id="ARBA00010883"/>
    </source>
</evidence>
<dbReference type="InterPro" id="IPR001683">
    <property type="entry name" value="PX_dom"/>
</dbReference>
<dbReference type="OrthoDB" id="10254720at2759"/>
<dbReference type="GO" id="GO:0034727">
    <property type="term" value="P:piecemeal microautophagy of the nucleus"/>
    <property type="evidence" value="ECO:0007669"/>
    <property type="project" value="TreeGrafter"/>
</dbReference>
<comment type="subcellular location">
    <subcellularLocation>
        <location evidence="2">Cytoplasm</location>
    </subcellularLocation>
    <subcellularLocation>
        <location evidence="1">Membrane</location>
        <topology evidence="1">Peripheral membrane protein</topology>
    </subcellularLocation>
</comment>
<evidence type="ECO:0000256" key="5">
    <source>
        <dbReference type="ARBA" id="ARBA00022490"/>
    </source>
</evidence>
<feature type="domain" description="PX" evidence="9">
    <location>
        <begin position="115"/>
        <end position="202"/>
    </location>
</feature>
<feature type="region of interest" description="Disordered" evidence="8">
    <location>
        <begin position="1"/>
        <end position="90"/>
    </location>
</feature>
<dbReference type="PROSITE" id="PS50195">
    <property type="entry name" value="PX"/>
    <property type="match status" value="1"/>
</dbReference>
<comment type="caution">
    <text evidence="10">The sequence shown here is derived from an EMBL/GenBank/DDBJ whole genome shotgun (WGS) entry which is preliminary data.</text>
</comment>
<evidence type="ECO:0000256" key="6">
    <source>
        <dbReference type="ARBA" id="ARBA00023121"/>
    </source>
</evidence>